<keyword evidence="11" id="KW-0460">Magnesium</keyword>
<feature type="transmembrane region" description="Helical" evidence="17">
    <location>
        <begin position="204"/>
        <end position="224"/>
    </location>
</feature>
<protein>
    <recommendedName>
        <fullName evidence="6">dolichyl-diphosphooligosaccharide--protein glycotransferase</fullName>
        <ecNumber evidence="6">2.4.99.18</ecNumber>
    </recommendedName>
</protein>
<dbReference type="UniPathway" id="UPA00378"/>
<feature type="domain" description="Oligosaccharyl transferase STT3 N-terminal" evidence="18">
    <location>
        <begin position="50"/>
        <end position="451"/>
    </location>
</feature>
<dbReference type="Pfam" id="PF02516">
    <property type="entry name" value="STT3"/>
    <property type="match status" value="1"/>
</dbReference>
<evidence type="ECO:0000256" key="15">
    <source>
        <dbReference type="ARBA" id="ARBA00048829"/>
    </source>
</evidence>
<feature type="compositionally biased region" description="Low complexity" evidence="16">
    <location>
        <begin position="1"/>
        <end position="20"/>
    </location>
</feature>
<feature type="transmembrane region" description="Helical" evidence="17">
    <location>
        <begin position="117"/>
        <end position="136"/>
    </location>
</feature>
<comment type="catalytic activity">
    <reaction evidence="15">
        <text>a di-trans,poly-cis-dolichyl diphosphooligosaccharide + L-asparaginyl-[protein] = N(4)-(oligosaccharide-(1-&gt;4)-N-acetyl-beta-D-glucosaminyl-(1-&gt;4)-N-acetyl-beta-D-glucosaminyl)-L-asparaginyl-[protein] + a di-trans,poly-cis-dolichyl diphosphate + H(+)</text>
        <dbReference type="Rhea" id="RHEA:22980"/>
        <dbReference type="Rhea" id="RHEA-COMP:12804"/>
        <dbReference type="Rhea" id="RHEA-COMP:12805"/>
        <dbReference type="Rhea" id="RHEA-COMP:19506"/>
        <dbReference type="Rhea" id="RHEA-COMP:19509"/>
        <dbReference type="ChEBI" id="CHEBI:15378"/>
        <dbReference type="ChEBI" id="CHEBI:50347"/>
        <dbReference type="ChEBI" id="CHEBI:57497"/>
        <dbReference type="ChEBI" id="CHEBI:57570"/>
        <dbReference type="ChEBI" id="CHEBI:132529"/>
        <dbReference type="EC" id="2.4.99.18"/>
    </reaction>
</comment>
<feature type="transmembrane region" description="Helical" evidence="17">
    <location>
        <begin position="271"/>
        <end position="296"/>
    </location>
</feature>
<evidence type="ECO:0000313" key="20">
    <source>
        <dbReference type="EMBL" id="CAE0289021.1"/>
    </source>
</evidence>
<proteinExistence type="inferred from homology"/>
<dbReference type="InterPro" id="IPR003674">
    <property type="entry name" value="Oligo_trans_STT3"/>
</dbReference>
<name>A0A7S3H9K2_9STRA</name>
<dbReference type="EMBL" id="HBIC01034969">
    <property type="protein sequence ID" value="CAE0289021.1"/>
    <property type="molecule type" value="Transcribed_RNA"/>
</dbReference>
<keyword evidence="14" id="KW-0464">Manganese</keyword>
<feature type="domain" description="STT3/PglB/AglB core" evidence="19">
    <location>
        <begin position="553"/>
        <end position="609"/>
    </location>
</feature>
<evidence type="ECO:0000256" key="1">
    <source>
        <dbReference type="ARBA" id="ARBA00001936"/>
    </source>
</evidence>
<evidence type="ECO:0000256" key="9">
    <source>
        <dbReference type="ARBA" id="ARBA00022692"/>
    </source>
</evidence>
<organism evidence="20">
    <name type="scientific">Spumella elongata</name>
    <dbReference type="NCBI Taxonomy" id="89044"/>
    <lineage>
        <taxon>Eukaryota</taxon>
        <taxon>Sar</taxon>
        <taxon>Stramenopiles</taxon>
        <taxon>Ochrophyta</taxon>
        <taxon>Chrysophyceae</taxon>
        <taxon>Chromulinales</taxon>
        <taxon>Chromulinaceae</taxon>
        <taxon>Spumella</taxon>
    </lineage>
</organism>
<feature type="transmembrane region" description="Helical" evidence="17">
    <location>
        <begin position="393"/>
        <end position="412"/>
    </location>
</feature>
<dbReference type="EC" id="2.4.99.18" evidence="6"/>
<feature type="transmembrane region" description="Helical" evidence="17">
    <location>
        <begin position="174"/>
        <end position="192"/>
    </location>
</feature>
<sequence>MKSNAKATPKKAAPSVVPKKNAGESNATATVASTIAKEIEPEDLSGIPTVLKFTILGLICLLAFSIRLFAVVRYESVIHEFDPYFNFRTTKYLAHEGFLEFLNWFDDRGWYPLGRTIGGTIYPGLMLTAAVFYWVMHFLHLTINIRNMCVFIAPIFSALAAISSYLLTTEVTKRSSSGLLAAAFTAVVPSYISRSVGGSYDNEGVAIFALIFTFYLWVKSVHTGSMMWSCMCALSYYYMVAAWGGYVFIINIIPIFTVIMIVGGRYSSRLYVAYSVFYTLGSLMAMTVPFVGFNVINQAESAASHGVFAAIQVYAFVSYLFSIMDAKIIRSLFTTLAFLLVATVAFGLISLQVMGKIQWSGRSLTLLDPTYASKYLPIIASVSEHQPTTWTSFFFDLHILVPLAPVGLFTLFSNITDGGVFVILYGTLAWYFAGVMVRLMLTLAPIACVLAAIGLSSIMTRFSAFLKGSFGPPPSNKNTPTLSPALSVIVLGGAAALLVMFSYHATYVSSMAYSSPSIVIDAGRTADGRRVMYDDYREAYFWLRQNTDPDAKILSWWDYGYQMSAMANRTVLVDNNTWNNTHIATVGRALATTEEEAYPILESLDVDYVLVIFGGLTGYSSDDINKFLWPVRIGSGVFPNDMPSERDFYSSQGQFDVGPQGSPALLDCVAYKLCYYRFGQMQTEYGKPAGFDRARGKEIGRKNIELTTMEEAFTSEHWIVRIFKVKKRPNFETSKLTQKKAKARKAAKESKDSAEKEPAEEAAFVGCYASEASFGQDRVYNGGPTGANYNIALHHAKTSGKRYFAMARGGPDGHAFAFSKLDTSRGQLQGGGCERPCADLDYKTCGCTDGACTGPIIKGEEHNRRWAVYEVLPAGRK</sequence>
<evidence type="ECO:0000256" key="5">
    <source>
        <dbReference type="ARBA" id="ARBA00010810"/>
    </source>
</evidence>
<evidence type="ECO:0000256" key="17">
    <source>
        <dbReference type="SAM" id="Phobius"/>
    </source>
</evidence>
<feature type="transmembrane region" description="Helical" evidence="17">
    <location>
        <begin position="443"/>
        <end position="464"/>
    </location>
</feature>
<dbReference type="Gene3D" id="3.40.50.12610">
    <property type="match status" value="1"/>
</dbReference>
<feature type="transmembrane region" description="Helical" evidence="17">
    <location>
        <begin position="419"/>
        <end position="437"/>
    </location>
</feature>
<accession>A0A7S3H9K2</accession>
<evidence type="ECO:0000256" key="12">
    <source>
        <dbReference type="ARBA" id="ARBA00022989"/>
    </source>
</evidence>
<dbReference type="Pfam" id="PF21436">
    <property type="entry name" value="STT3-PglB_core"/>
    <property type="match status" value="1"/>
</dbReference>
<dbReference type="GO" id="GO:0016020">
    <property type="term" value="C:membrane"/>
    <property type="evidence" value="ECO:0007669"/>
    <property type="project" value="InterPro"/>
</dbReference>
<keyword evidence="7" id="KW-0328">Glycosyltransferase</keyword>
<evidence type="ECO:0000256" key="8">
    <source>
        <dbReference type="ARBA" id="ARBA00022679"/>
    </source>
</evidence>
<feature type="transmembrane region" description="Helical" evidence="17">
    <location>
        <begin position="236"/>
        <end position="259"/>
    </location>
</feature>
<reference evidence="20" key="1">
    <citation type="submission" date="2021-01" db="EMBL/GenBank/DDBJ databases">
        <authorList>
            <person name="Corre E."/>
            <person name="Pelletier E."/>
            <person name="Niang G."/>
            <person name="Scheremetjew M."/>
            <person name="Finn R."/>
            <person name="Kale V."/>
            <person name="Holt S."/>
            <person name="Cochrane G."/>
            <person name="Meng A."/>
            <person name="Brown T."/>
            <person name="Cohen L."/>
        </authorList>
    </citation>
    <scope>NUCLEOTIDE SEQUENCE</scope>
    <source>
        <strain evidence="20">CCAP 955/1</strain>
    </source>
</reference>
<keyword evidence="9 17" id="KW-0812">Transmembrane</keyword>
<evidence type="ECO:0000256" key="6">
    <source>
        <dbReference type="ARBA" id="ARBA00012605"/>
    </source>
</evidence>
<feature type="transmembrane region" description="Helical" evidence="17">
    <location>
        <begin position="485"/>
        <end position="505"/>
    </location>
</feature>
<comment type="similarity">
    <text evidence="5">Belongs to the STT3 family.</text>
</comment>
<dbReference type="PANTHER" id="PTHR13872:SF1">
    <property type="entry name" value="DOLICHYL-DIPHOSPHOOLIGOSACCHARIDE--PROTEIN GLYCOSYLTRANSFERASE SUBUNIT STT3B"/>
    <property type="match status" value="1"/>
</dbReference>
<feature type="region of interest" description="Disordered" evidence="16">
    <location>
        <begin position="1"/>
        <end position="21"/>
    </location>
</feature>
<evidence type="ECO:0000256" key="4">
    <source>
        <dbReference type="ARBA" id="ARBA00004922"/>
    </source>
</evidence>
<evidence type="ECO:0000256" key="10">
    <source>
        <dbReference type="ARBA" id="ARBA00022723"/>
    </source>
</evidence>
<dbReference type="InterPro" id="IPR048307">
    <property type="entry name" value="STT3_N"/>
</dbReference>
<dbReference type="GO" id="GO:0012505">
    <property type="term" value="C:endomembrane system"/>
    <property type="evidence" value="ECO:0007669"/>
    <property type="project" value="UniProtKB-SubCell"/>
</dbReference>
<evidence type="ECO:0000259" key="18">
    <source>
        <dbReference type="Pfam" id="PF02516"/>
    </source>
</evidence>
<evidence type="ECO:0000256" key="16">
    <source>
        <dbReference type="SAM" id="MobiDB-lite"/>
    </source>
</evidence>
<comment type="cofactor">
    <cofactor evidence="2">
        <name>Mg(2+)</name>
        <dbReference type="ChEBI" id="CHEBI:18420"/>
    </cofactor>
</comment>
<gene>
    <name evidence="20" type="ORF">SELO1098_LOCUS17864</name>
</gene>
<dbReference type="GO" id="GO:0004579">
    <property type="term" value="F:dolichyl-diphosphooligosaccharide-protein glycotransferase activity"/>
    <property type="evidence" value="ECO:0007669"/>
    <property type="project" value="UniProtKB-EC"/>
</dbReference>
<keyword evidence="13 17" id="KW-0472">Membrane</keyword>
<comment type="pathway">
    <text evidence="4">Protein modification; protein glycosylation.</text>
</comment>
<evidence type="ECO:0000259" key="19">
    <source>
        <dbReference type="Pfam" id="PF21436"/>
    </source>
</evidence>
<feature type="transmembrane region" description="Helical" evidence="17">
    <location>
        <begin position="302"/>
        <end position="321"/>
    </location>
</feature>
<comment type="subcellular location">
    <subcellularLocation>
        <location evidence="3">Endomembrane system</location>
        <topology evidence="3">Multi-pass membrane protein</topology>
    </subcellularLocation>
</comment>
<keyword evidence="10" id="KW-0479">Metal-binding</keyword>
<dbReference type="AlphaFoldDB" id="A0A7S3H9K2"/>
<evidence type="ECO:0000256" key="14">
    <source>
        <dbReference type="ARBA" id="ARBA00023211"/>
    </source>
</evidence>
<keyword evidence="8" id="KW-0808">Transferase</keyword>
<evidence type="ECO:0000256" key="2">
    <source>
        <dbReference type="ARBA" id="ARBA00001946"/>
    </source>
</evidence>
<evidence type="ECO:0000256" key="13">
    <source>
        <dbReference type="ARBA" id="ARBA00023136"/>
    </source>
</evidence>
<evidence type="ECO:0000256" key="3">
    <source>
        <dbReference type="ARBA" id="ARBA00004127"/>
    </source>
</evidence>
<evidence type="ECO:0000256" key="11">
    <source>
        <dbReference type="ARBA" id="ARBA00022842"/>
    </source>
</evidence>
<feature type="transmembrane region" description="Helical" evidence="17">
    <location>
        <begin position="53"/>
        <end position="74"/>
    </location>
</feature>
<dbReference type="PANTHER" id="PTHR13872">
    <property type="entry name" value="DOLICHYL-DIPHOSPHOOLIGOSACCHARIDE--PROTEIN GLYCOSYLTRANSFERASE SUBUNIT"/>
    <property type="match status" value="1"/>
</dbReference>
<dbReference type="GO" id="GO:0046872">
    <property type="term" value="F:metal ion binding"/>
    <property type="evidence" value="ECO:0007669"/>
    <property type="project" value="UniProtKB-KW"/>
</dbReference>
<comment type="cofactor">
    <cofactor evidence="1">
        <name>Mn(2+)</name>
        <dbReference type="ChEBI" id="CHEBI:29035"/>
    </cofactor>
</comment>
<evidence type="ECO:0000256" key="7">
    <source>
        <dbReference type="ARBA" id="ARBA00022676"/>
    </source>
</evidence>
<feature type="compositionally biased region" description="Basic and acidic residues" evidence="16">
    <location>
        <begin position="746"/>
        <end position="757"/>
    </location>
</feature>
<dbReference type="InterPro" id="IPR048999">
    <property type="entry name" value="STT3-PglB_core"/>
</dbReference>
<feature type="transmembrane region" description="Helical" evidence="17">
    <location>
        <begin position="333"/>
        <end position="354"/>
    </location>
</feature>
<feature type="transmembrane region" description="Helical" evidence="17">
    <location>
        <begin position="148"/>
        <end position="168"/>
    </location>
</feature>
<keyword evidence="12 17" id="KW-1133">Transmembrane helix</keyword>
<feature type="region of interest" description="Disordered" evidence="16">
    <location>
        <begin position="734"/>
        <end position="757"/>
    </location>
</feature>